<dbReference type="InterPro" id="IPR050706">
    <property type="entry name" value="Cyclic-di-GMP_PDE-like"/>
</dbReference>
<dbReference type="EMBL" id="PYUC01000022">
    <property type="protein sequence ID" value="PTB17203.1"/>
    <property type="molecule type" value="Genomic_DNA"/>
</dbReference>
<evidence type="ECO:0000313" key="3">
    <source>
        <dbReference type="Proteomes" id="UP000240638"/>
    </source>
</evidence>
<dbReference type="SUPFAM" id="SSF141868">
    <property type="entry name" value="EAL domain-like"/>
    <property type="match status" value="1"/>
</dbReference>
<gene>
    <name evidence="2" type="ORF">C9I57_29485</name>
</gene>
<feature type="domain" description="EAL" evidence="1">
    <location>
        <begin position="15"/>
        <end position="267"/>
    </location>
</feature>
<organism evidence="2 3">
    <name type="scientific">Trinickia symbiotica</name>
    <dbReference type="NCBI Taxonomy" id="863227"/>
    <lineage>
        <taxon>Bacteria</taxon>
        <taxon>Pseudomonadati</taxon>
        <taxon>Pseudomonadota</taxon>
        <taxon>Betaproteobacteria</taxon>
        <taxon>Burkholderiales</taxon>
        <taxon>Burkholderiaceae</taxon>
        <taxon>Trinickia</taxon>
    </lineage>
</organism>
<accession>A0A2T3XL08</accession>
<name>A0A2T3XL08_9BURK</name>
<comment type="caution">
    <text evidence="2">The sequence shown here is derived from an EMBL/GenBank/DDBJ whole genome shotgun (WGS) entry which is preliminary data.</text>
</comment>
<dbReference type="GO" id="GO:0071111">
    <property type="term" value="F:cyclic-guanylate-specific phosphodiesterase activity"/>
    <property type="evidence" value="ECO:0007669"/>
    <property type="project" value="InterPro"/>
</dbReference>
<dbReference type="PANTHER" id="PTHR33121">
    <property type="entry name" value="CYCLIC DI-GMP PHOSPHODIESTERASE PDEF"/>
    <property type="match status" value="1"/>
</dbReference>
<dbReference type="InterPro" id="IPR001633">
    <property type="entry name" value="EAL_dom"/>
</dbReference>
<dbReference type="SMART" id="SM00052">
    <property type="entry name" value="EAL"/>
    <property type="match status" value="1"/>
</dbReference>
<dbReference type="InterPro" id="IPR035919">
    <property type="entry name" value="EAL_sf"/>
</dbReference>
<evidence type="ECO:0000313" key="2">
    <source>
        <dbReference type="EMBL" id="PTB17203.1"/>
    </source>
</evidence>
<reference evidence="2 3" key="1">
    <citation type="submission" date="2018-03" db="EMBL/GenBank/DDBJ databases">
        <title>Whole genome analyses suggest that Burkholderia sensu lato contains two further novel genera in the rhizoxinica-symbiotica group Mycetohabitans gen. nov., and Trinickia gen. nov.: implications for the evolution of diazotrophy and nodulation in the Burkholderiaceae.</title>
        <authorList>
            <person name="Estrada De Los Santos P."/>
            <person name="Palmer M."/>
            <person name="Chavez-Ramirez B."/>
            <person name="Steenkamp E.T."/>
            <person name="Hirsch A.M."/>
            <person name="Manyaka P."/>
            <person name="Maluk M."/>
            <person name="Lafos M."/>
            <person name="Crook M."/>
            <person name="Gross E."/>
            <person name="Simon M.F."/>
            <person name="Bueno Dos Reis Junior F."/>
            <person name="Poole P.S."/>
            <person name="Venter S.N."/>
            <person name="James E.K."/>
        </authorList>
    </citation>
    <scope>NUCLEOTIDE SEQUENCE [LARGE SCALE GENOMIC DNA]</scope>
    <source>
        <strain evidence="2 3">JPY-366</strain>
    </source>
</reference>
<dbReference type="Gene3D" id="3.30.450.20">
    <property type="entry name" value="PAS domain"/>
    <property type="match status" value="1"/>
</dbReference>
<dbReference type="Gene3D" id="3.20.20.450">
    <property type="entry name" value="EAL domain"/>
    <property type="match status" value="1"/>
</dbReference>
<dbReference type="RefSeq" id="WP_107154077.1">
    <property type="nucleotide sequence ID" value="NZ_PYUC01000022.1"/>
</dbReference>
<protein>
    <submittedName>
        <fullName evidence="2">Diguanylate phosphodiesterase</fullName>
    </submittedName>
</protein>
<sequence>MASQRELTLGGILSHLRRDDAGWHIVYQGLTLRSVFQPVVSITHKRIVGYEALLRATDQSGRAIRPDAVFARAPGKGAALAFERLARCVHFANFAEQNSESGWLFVNALPRLFRTGWSYTSFIDELCDHFGLPPWRVVIEMIEEPAADEGLFMRTVEALRERQLLIAIDDFGTGFSNFDRIWHVRPDIVKLDRSLVARMATPGADPQFATQLVTMLHRAGTLVLGEGVENDAEMLTLMEADADFIQGYWLGEPGASLDAAGRAAAPAIDAMWERFRAHAGAVPRVPADFAEFEAVVLAGARVYADTRDLAVAARETFARSPARRVFVLDADGEQHQPSIAHETAPKPARLWPLFPDTYSNWSRRAYFRRALAAPGRVAVMGPHYSLTEGKDCYTGAVAIEVGGVTQVFCVDFAPNGSSVRLFDES</sequence>
<dbReference type="PROSITE" id="PS50883">
    <property type="entry name" value="EAL"/>
    <property type="match status" value="1"/>
</dbReference>
<dbReference type="SUPFAM" id="SSF103190">
    <property type="entry name" value="Sensory domain-like"/>
    <property type="match status" value="1"/>
</dbReference>
<dbReference type="AlphaFoldDB" id="A0A2T3XL08"/>
<dbReference type="InterPro" id="IPR029151">
    <property type="entry name" value="Sensor-like_sf"/>
</dbReference>
<evidence type="ECO:0000259" key="1">
    <source>
        <dbReference type="PROSITE" id="PS50883"/>
    </source>
</evidence>
<dbReference type="Pfam" id="PF00563">
    <property type="entry name" value="EAL"/>
    <property type="match status" value="1"/>
</dbReference>
<dbReference type="PANTHER" id="PTHR33121:SF76">
    <property type="entry name" value="SIGNALING PROTEIN"/>
    <property type="match status" value="1"/>
</dbReference>
<proteinExistence type="predicted"/>
<dbReference type="Proteomes" id="UP000240638">
    <property type="component" value="Unassembled WGS sequence"/>
</dbReference>
<dbReference type="CDD" id="cd01948">
    <property type="entry name" value="EAL"/>
    <property type="match status" value="1"/>
</dbReference>